<evidence type="ECO:0000313" key="3">
    <source>
        <dbReference type="Proteomes" id="UP000756132"/>
    </source>
</evidence>
<dbReference type="RefSeq" id="XP_047762906.1">
    <property type="nucleotide sequence ID" value="XM_047906272.1"/>
</dbReference>
<dbReference type="EMBL" id="CP090168">
    <property type="protein sequence ID" value="UJO18540.1"/>
    <property type="molecule type" value="Genomic_DNA"/>
</dbReference>
<gene>
    <name evidence="2" type="ORF">CLAFUR5_07124</name>
</gene>
<dbReference type="AlphaFoldDB" id="A0A9Q8P9Q6"/>
<evidence type="ECO:0000313" key="2">
    <source>
        <dbReference type="EMBL" id="UJO18540.1"/>
    </source>
</evidence>
<feature type="region of interest" description="Disordered" evidence="1">
    <location>
        <begin position="89"/>
        <end position="108"/>
    </location>
</feature>
<keyword evidence="3" id="KW-1185">Reference proteome</keyword>
<evidence type="ECO:0000256" key="1">
    <source>
        <dbReference type="SAM" id="MobiDB-lite"/>
    </source>
</evidence>
<name>A0A9Q8P9Q6_PASFU</name>
<feature type="compositionally biased region" description="Polar residues" evidence="1">
    <location>
        <begin position="1"/>
        <end position="14"/>
    </location>
</feature>
<dbReference type="OrthoDB" id="3939413at2759"/>
<organism evidence="2 3">
    <name type="scientific">Passalora fulva</name>
    <name type="common">Tomato leaf mold</name>
    <name type="synonym">Cladosporium fulvum</name>
    <dbReference type="NCBI Taxonomy" id="5499"/>
    <lineage>
        <taxon>Eukaryota</taxon>
        <taxon>Fungi</taxon>
        <taxon>Dikarya</taxon>
        <taxon>Ascomycota</taxon>
        <taxon>Pezizomycotina</taxon>
        <taxon>Dothideomycetes</taxon>
        <taxon>Dothideomycetidae</taxon>
        <taxon>Mycosphaerellales</taxon>
        <taxon>Mycosphaerellaceae</taxon>
        <taxon>Fulvia</taxon>
    </lineage>
</organism>
<reference evidence="2" key="1">
    <citation type="submission" date="2021-12" db="EMBL/GenBank/DDBJ databases">
        <authorList>
            <person name="Zaccaron A."/>
            <person name="Stergiopoulos I."/>
        </authorList>
    </citation>
    <scope>NUCLEOTIDE SEQUENCE</scope>
    <source>
        <strain evidence="2">Race5_Kim</strain>
    </source>
</reference>
<feature type="region of interest" description="Disordered" evidence="1">
    <location>
        <begin position="1"/>
        <end position="80"/>
    </location>
</feature>
<protein>
    <submittedName>
        <fullName evidence="2">Uncharacterized protein</fullName>
    </submittedName>
</protein>
<dbReference type="Proteomes" id="UP000756132">
    <property type="component" value="Chromosome 6"/>
</dbReference>
<sequence>MAVKFSQSSLTKGTITAPHLNRQHSYSTRQDGGRSQPGDATTVLANVASRAASPGRKSPSTSPLPSPTDTPSNGRRTSWEDCKLMRHGGYISFPDFDQLRASNQDKRS</sequence>
<dbReference type="KEGG" id="ffu:CLAFUR5_07124"/>
<proteinExistence type="predicted"/>
<accession>A0A9Q8P9Q6</accession>
<dbReference type="GeneID" id="71987002"/>
<reference evidence="2" key="2">
    <citation type="journal article" date="2022" name="Microb. Genom.">
        <title>A chromosome-scale genome assembly of the tomato pathogen Cladosporium fulvum reveals a compartmentalized genome architecture and the presence of a dispensable chromosome.</title>
        <authorList>
            <person name="Zaccaron A.Z."/>
            <person name="Chen L.H."/>
            <person name="Samaras A."/>
            <person name="Stergiopoulos I."/>
        </authorList>
    </citation>
    <scope>NUCLEOTIDE SEQUENCE</scope>
    <source>
        <strain evidence="2">Race5_Kim</strain>
    </source>
</reference>